<evidence type="ECO:0000256" key="1">
    <source>
        <dbReference type="ARBA" id="ARBA00022679"/>
    </source>
</evidence>
<keyword evidence="2" id="KW-0012">Acyltransferase</keyword>
<comment type="similarity">
    <text evidence="3">Belongs to the acetyltransferase family. RimJ subfamily.</text>
</comment>
<dbReference type="GO" id="GO:0008999">
    <property type="term" value="F:protein-N-terminal-alanine acetyltransferase activity"/>
    <property type="evidence" value="ECO:0007669"/>
    <property type="project" value="TreeGrafter"/>
</dbReference>
<dbReference type="AlphaFoldDB" id="A0A1I5YMC3"/>
<dbReference type="PANTHER" id="PTHR43792">
    <property type="entry name" value="GNAT FAMILY, PUTATIVE (AFU_ORTHOLOGUE AFUA_3G00765)-RELATED-RELATED"/>
    <property type="match status" value="1"/>
</dbReference>
<evidence type="ECO:0000259" key="4">
    <source>
        <dbReference type="PROSITE" id="PS51186"/>
    </source>
</evidence>
<evidence type="ECO:0000313" key="5">
    <source>
        <dbReference type="EMBL" id="SFQ45047.1"/>
    </source>
</evidence>
<dbReference type="Gene3D" id="3.40.630.30">
    <property type="match status" value="1"/>
</dbReference>
<dbReference type="InterPro" id="IPR016181">
    <property type="entry name" value="Acyl_CoA_acyltransferase"/>
</dbReference>
<reference evidence="5 6" key="1">
    <citation type="submission" date="2016-10" db="EMBL/GenBank/DDBJ databases">
        <authorList>
            <person name="de Groot N.N."/>
        </authorList>
    </citation>
    <scope>NUCLEOTIDE SEQUENCE [LARGE SCALE GENOMIC DNA]</scope>
    <source>
        <strain evidence="5 6">DSM 20581</strain>
    </source>
</reference>
<organism evidence="5 6">
    <name type="scientific">Desemzia incerta</name>
    <dbReference type="NCBI Taxonomy" id="82801"/>
    <lineage>
        <taxon>Bacteria</taxon>
        <taxon>Bacillati</taxon>
        <taxon>Bacillota</taxon>
        <taxon>Bacilli</taxon>
        <taxon>Lactobacillales</taxon>
        <taxon>Carnobacteriaceae</taxon>
        <taxon>Desemzia</taxon>
    </lineage>
</organism>
<protein>
    <submittedName>
        <fullName evidence="5">Ribosomal-protein-alanine N-acetyltransferase</fullName>
    </submittedName>
</protein>
<dbReference type="SUPFAM" id="SSF55729">
    <property type="entry name" value="Acyl-CoA N-acyltransferases (Nat)"/>
    <property type="match status" value="1"/>
</dbReference>
<dbReference type="EMBL" id="FOXW01000009">
    <property type="protein sequence ID" value="SFQ45047.1"/>
    <property type="molecule type" value="Genomic_DNA"/>
</dbReference>
<dbReference type="RefSeq" id="WP_092481115.1">
    <property type="nucleotide sequence ID" value="NZ_CP126128.1"/>
</dbReference>
<feature type="domain" description="N-acetyltransferase" evidence="4">
    <location>
        <begin position="18"/>
        <end position="169"/>
    </location>
</feature>
<proteinExistence type="inferred from homology"/>
<dbReference type="InterPro" id="IPR051531">
    <property type="entry name" value="N-acetyltransferase"/>
</dbReference>
<sequence length="183" mass="21565">MDKEYLFALHDHIDGERIYLRHVLLKDAEDMHEYAKDEETTKFVFDRHESLEDTRKNIAKYFLSSPLGKYAIVLKETEKMIGTIDFRIEETHKKAELGYTVNKDYWGKGYATEAGKMLIQLGFEVFGLQRIFAFHDVRNPASGKVMEKMGLTYEGHYRTNRFVKGEFVDDKCYSIIKEDYFSE</sequence>
<dbReference type="GO" id="GO:0005737">
    <property type="term" value="C:cytoplasm"/>
    <property type="evidence" value="ECO:0007669"/>
    <property type="project" value="TreeGrafter"/>
</dbReference>
<dbReference type="InterPro" id="IPR000182">
    <property type="entry name" value="GNAT_dom"/>
</dbReference>
<dbReference type="Pfam" id="PF13302">
    <property type="entry name" value="Acetyltransf_3"/>
    <property type="match status" value="1"/>
</dbReference>
<dbReference type="Proteomes" id="UP000199136">
    <property type="component" value="Unassembled WGS sequence"/>
</dbReference>
<evidence type="ECO:0000256" key="2">
    <source>
        <dbReference type="ARBA" id="ARBA00023315"/>
    </source>
</evidence>
<evidence type="ECO:0000313" key="6">
    <source>
        <dbReference type="Proteomes" id="UP000199136"/>
    </source>
</evidence>
<dbReference type="STRING" id="82801.SAMN04488506_2106"/>
<dbReference type="PROSITE" id="PS51186">
    <property type="entry name" value="GNAT"/>
    <property type="match status" value="1"/>
</dbReference>
<keyword evidence="6" id="KW-1185">Reference proteome</keyword>
<evidence type="ECO:0000256" key="3">
    <source>
        <dbReference type="ARBA" id="ARBA00038502"/>
    </source>
</evidence>
<name>A0A1I5YMC3_9LACT</name>
<dbReference type="OrthoDB" id="9798081at2"/>
<gene>
    <name evidence="5" type="ORF">SAMN04488506_2106</name>
</gene>
<keyword evidence="1 5" id="KW-0808">Transferase</keyword>
<dbReference type="PANTHER" id="PTHR43792:SF8">
    <property type="entry name" value="[RIBOSOMAL PROTEIN US5]-ALANINE N-ACETYLTRANSFERASE"/>
    <property type="match status" value="1"/>
</dbReference>
<accession>A0A1I5YMC3</accession>